<sequence length="395" mass="44150">MVHPQEHQAQPTSGNPEADADVNTALRNALTLHEPPHKSIPFQHDHLTISLPPPSTPFIKIGAGTCGAVFAQPQSPLAFKLSKTTNHSALWNDYTHHIQIFNELTRSAAYLGVAVPQPHYFVPAGHKHAPWAETHSNLLRTASEFVNLPTSVPVSERIPLCPPALYLGSMLGKDKNKRQLPVFSLRNFNLHLNQMGEIGLDYKVLAARIGKAMAVLHGVCGNDAGDVEFVLGGRRHVVGPGRDVKWIEDKTGEEGEEGWYTGPESCQDGDLFQPGDNSFFPSGNPHDEEEVALWLLDFNRVKAFDHKESDGRDVGLRVDAMVRAARENDPYLPRRGPQSQERERPITEEEYEAWVAFRRGYEQVAGNYGDARDSEINPERQFLDDWEEVPRRVRG</sequence>
<comment type="caution">
    <text evidence="3">The sequence shown here is derived from an EMBL/GenBank/DDBJ whole genome shotgun (WGS) entry which is preliminary data.</text>
</comment>
<gene>
    <name evidence="3" type="ORF">B0T21DRAFT_409385</name>
</gene>
<evidence type="ECO:0000313" key="3">
    <source>
        <dbReference type="EMBL" id="KAK0738991.1"/>
    </source>
</evidence>
<keyword evidence="4" id="KW-1185">Reference proteome</keyword>
<evidence type="ECO:0000256" key="1">
    <source>
        <dbReference type="SAM" id="MobiDB-lite"/>
    </source>
</evidence>
<dbReference type="Pfam" id="PF12417">
    <property type="entry name" value="DUF3669"/>
    <property type="match status" value="1"/>
</dbReference>
<feature type="domain" description="DUF3669" evidence="2">
    <location>
        <begin position="293"/>
        <end position="366"/>
    </location>
</feature>
<dbReference type="PANTHER" id="PTHR40780">
    <property type="entry name" value="DUF3669 DOMAIN-CONTAINING PROTEIN"/>
    <property type="match status" value="1"/>
</dbReference>
<dbReference type="Proteomes" id="UP001172159">
    <property type="component" value="Unassembled WGS sequence"/>
</dbReference>
<evidence type="ECO:0000313" key="4">
    <source>
        <dbReference type="Proteomes" id="UP001172159"/>
    </source>
</evidence>
<organism evidence="3 4">
    <name type="scientific">Apiosordaria backusii</name>
    <dbReference type="NCBI Taxonomy" id="314023"/>
    <lineage>
        <taxon>Eukaryota</taxon>
        <taxon>Fungi</taxon>
        <taxon>Dikarya</taxon>
        <taxon>Ascomycota</taxon>
        <taxon>Pezizomycotina</taxon>
        <taxon>Sordariomycetes</taxon>
        <taxon>Sordariomycetidae</taxon>
        <taxon>Sordariales</taxon>
        <taxon>Lasiosphaeriaceae</taxon>
        <taxon>Apiosordaria</taxon>
    </lineage>
</organism>
<dbReference type="EMBL" id="JAUKTV010000004">
    <property type="protein sequence ID" value="KAK0738991.1"/>
    <property type="molecule type" value="Genomic_DNA"/>
</dbReference>
<feature type="region of interest" description="Disordered" evidence="1">
    <location>
        <begin position="328"/>
        <end position="347"/>
    </location>
</feature>
<evidence type="ECO:0000259" key="2">
    <source>
        <dbReference type="Pfam" id="PF12417"/>
    </source>
</evidence>
<protein>
    <recommendedName>
        <fullName evidence="2">DUF3669 domain-containing protein</fullName>
    </recommendedName>
</protein>
<dbReference type="InterPro" id="IPR022137">
    <property type="entry name" value="Znf_prot_DUF3669"/>
</dbReference>
<dbReference type="PANTHER" id="PTHR40780:SF2">
    <property type="entry name" value="DUF3669 DOMAIN-CONTAINING PROTEIN"/>
    <property type="match status" value="1"/>
</dbReference>
<feature type="region of interest" description="Disordered" evidence="1">
    <location>
        <begin position="1"/>
        <end position="20"/>
    </location>
</feature>
<reference evidence="3" key="1">
    <citation type="submission" date="2023-06" db="EMBL/GenBank/DDBJ databases">
        <title>Genome-scale phylogeny and comparative genomics of the fungal order Sordariales.</title>
        <authorList>
            <consortium name="Lawrence Berkeley National Laboratory"/>
            <person name="Hensen N."/>
            <person name="Bonometti L."/>
            <person name="Westerberg I."/>
            <person name="Brannstrom I.O."/>
            <person name="Guillou S."/>
            <person name="Cros-Aarteil S."/>
            <person name="Calhoun S."/>
            <person name="Haridas S."/>
            <person name="Kuo A."/>
            <person name="Mondo S."/>
            <person name="Pangilinan J."/>
            <person name="Riley R."/>
            <person name="Labutti K."/>
            <person name="Andreopoulos B."/>
            <person name="Lipzen A."/>
            <person name="Chen C."/>
            <person name="Yanf M."/>
            <person name="Daum C."/>
            <person name="Ng V."/>
            <person name="Clum A."/>
            <person name="Steindorff A."/>
            <person name="Ohm R."/>
            <person name="Martin F."/>
            <person name="Silar P."/>
            <person name="Natvig D."/>
            <person name="Lalanne C."/>
            <person name="Gautier V."/>
            <person name="Ament-Velasquez S.L."/>
            <person name="Kruys A."/>
            <person name="Hutchinson M.I."/>
            <person name="Powell A.J."/>
            <person name="Barry K."/>
            <person name="Miller A.N."/>
            <person name="Grigoriev I.V."/>
            <person name="Debuchy R."/>
            <person name="Gladieux P."/>
            <person name="Thoren M.H."/>
            <person name="Johannesson H."/>
        </authorList>
    </citation>
    <scope>NUCLEOTIDE SEQUENCE</scope>
    <source>
        <strain evidence="3">CBS 540.89</strain>
    </source>
</reference>
<dbReference type="AlphaFoldDB" id="A0AA40BRC5"/>
<proteinExistence type="predicted"/>
<accession>A0AA40BRC5</accession>
<name>A0AA40BRC5_9PEZI</name>